<dbReference type="PANTHER" id="PTHR16487:SF0">
    <property type="entry name" value="PROTEIN PHOSPHATASE 4 REGULATORY SUBUNIT 2-RELATED"/>
    <property type="match status" value="1"/>
</dbReference>
<comment type="similarity">
    <text evidence="1">Belongs to the PPP4R2 family.</text>
</comment>
<gene>
    <name evidence="3" type="ORF">RHTO0S_03e11760g</name>
</gene>
<protein>
    <submittedName>
        <fullName evidence="3">RHTO0S03e11760g1_1</fullName>
    </submittedName>
</protein>
<dbReference type="EMBL" id="LK052938">
    <property type="protein sequence ID" value="CDR38649.1"/>
    <property type="molecule type" value="Genomic_DNA"/>
</dbReference>
<evidence type="ECO:0000256" key="1">
    <source>
        <dbReference type="ARBA" id="ARBA00009207"/>
    </source>
</evidence>
<dbReference type="GO" id="GO:0030289">
    <property type="term" value="C:protein phosphatase 4 complex"/>
    <property type="evidence" value="ECO:0007669"/>
    <property type="project" value="InterPro"/>
</dbReference>
<dbReference type="GO" id="GO:0019888">
    <property type="term" value="F:protein phosphatase regulator activity"/>
    <property type="evidence" value="ECO:0007669"/>
    <property type="project" value="InterPro"/>
</dbReference>
<dbReference type="OrthoDB" id="341898at2759"/>
<accession>A0A061ATE5</accession>
<dbReference type="Pfam" id="PF09184">
    <property type="entry name" value="PPP4R2"/>
    <property type="match status" value="1"/>
</dbReference>
<reference evidence="3" key="1">
    <citation type="journal article" date="2014" name="Genome Announc.">
        <title>Draft genome sequence of Rhodosporidium toruloides CECT1137, an oleaginous yeast of biotechnological interest.</title>
        <authorList>
            <person name="Morin N."/>
            <person name="Calcas X."/>
            <person name="Devillers H."/>
            <person name="Durrens P."/>
            <person name="Sherman D.J."/>
            <person name="Nicaud J.-M."/>
            <person name="Neuveglise C."/>
        </authorList>
    </citation>
    <scope>NUCLEOTIDE SEQUENCE</scope>
    <source>
        <strain evidence="3">CECT1137</strain>
    </source>
</reference>
<proteinExistence type="inferred from homology"/>
<dbReference type="PANTHER" id="PTHR16487">
    <property type="entry name" value="PPP4R2-RELATED PROTEIN"/>
    <property type="match status" value="1"/>
</dbReference>
<feature type="compositionally biased region" description="Pro residues" evidence="2">
    <location>
        <begin position="224"/>
        <end position="243"/>
    </location>
</feature>
<evidence type="ECO:0000256" key="2">
    <source>
        <dbReference type="SAM" id="MobiDB-lite"/>
    </source>
</evidence>
<dbReference type="AlphaFoldDB" id="A0A061ATE5"/>
<dbReference type="GO" id="GO:0005737">
    <property type="term" value="C:cytoplasm"/>
    <property type="evidence" value="ECO:0007669"/>
    <property type="project" value="TreeGrafter"/>
</dbReference>
<feature type="region of interest" description="Disordered" evidence="2">
    <location>
        <begin position="167"/>
        <end position="195"/>
    </location>
</feature>
<sequence length="358" mass="38005">MPSKAANGYAVPQPELSANFEWQPTFDELLEQTASTNVVDADWPILKDMIKHKLAEAISNFLAMGPPWPLAPEDALQARGRAYNTLDSFTGPPFTIQRLCELSLYPRRQYTSLPKYLRAVNRILSVTSEKSAFSEDWDSEEPLASTSATTIENSLGVVSQGVVLSPAHPSVSPSAVATRRPAPSPSASPRASPKVVPLLSPIPWLRKSDTVSENGDVDPMSLSSPPPASSPRNPPISLPPTIPPGSATDPQLSPPKALHETATPTGGLVDEVDPGSGGKETAEPVALSSATTLSPERERNGAANPGTALSPKDLLEGSTLQQRFVRASSPKVEMPLDPEAGEKGAAAAEQADRMEEDR</sequence>
<name>A0A061ATE5_RHOTO</name>
<evidence type="ECO:0000313" key="3">
    <source>
        <dbReference type="EMBL" id="CDR38649.1"/>
    </source>
</evidence>
<dbReference type="GO" id="GO:0005634">
    <property type="term" value="C:nucleus"/>
    <property type="evidence" value="ECO:0007669"/>
    <property type="project" value="TreeGrafter"/>
</dbReference>
<dbReference type="InterPro" id="IPR015267">
    <property type="entry name" value="PPP4R2"/>
</dbReference>
<organism evidence="3">
    <name type="scientific">Rhodotorula toruloides</name>
    <name type="common">Yeast</name>
    <name type="synonym">Rhodosporidium toruloides</name>
    <dbReference type="NCBI Taxonomy" id="5286"/>
    <lineage>
        <taxon>Eukaryota</taxon>
        <taxon>Fungi</taxon>
        <taxon>Dikarya</taxon>
        <taxon>Basidiomycota</taxon>
        <taxon>Pucciniomycotina</taxon>
        <taxon>Microbotryomycetes</taxon>
        <taxon>Sporidiobolales</taxon>
        <taxon>Sporidiobolaceae</taxon>
        <taxon>Rhodotorula</taxon>
    </lineage>
</organism>
<feature type="region of interest" description="Disordered" evidence="2">
    <location>
        <begin position="209"/>
        <end position="358"/>
    </location>
</feature>